<dbReference type="GeneID" id="94366594"/>
<proteinExistence type="predicted"/>
<feature type="region of interest" description="Disordered" evidence="1">
    <location>
        <begin position="1"/>
        <end position="24"/>
    </location>
</feature>
<dbReference type="Pfam" id="PF11011">
    <property type="entry name" value="DUF2849"/>
    <property type="match status" value="1"/>
</dbReference>
<feature type="compositionally biased region" description="Basic and acidic residues" evidence="1">
    <location>
        <begin position="92"/>
        <end position="102"/>
    </location>
</feature>
<evidence type="ECO:0000313" key="3">
    <source>
        <dbReference type="Proteomes" id="UP000244940"/>
    </source>
</evidence>
<dbReference type="AlphaFoldDB" id="A0A2U2C666"/>
<organism evidence="2 3">
    <name type="scientific">Pararhodobacter marinus</name>
    <dbReference type="NCBI Taxonomy" id="2184063"/>
    <lineage>
        <taxon>Bacteria</taxon>
        <taxon>Pseudomonadati</taxon>
        <taxon>Pseudomonadota</taxon>
        <taxon>Alphaproteobacteria</taxon>
        <taxon>Rhodobacterales</taxon>
        <taxon>Paracoccaceae</taxon>
        <taxon>Pararhodobacter</taxon>
    </lineage>
</organism>
<dbReference type="RefSeq" id="WP_109534547.1">
    <property type="nucleotide sequence ID" value="NZ_QEYD01000011.1"/>
</dbReference>
<evidence type="ECO:0000256" key="1">
    <source>
        <dbReference type="SAM" id="MobiDB-lite"/>
    </source>
</evidence>
<feature type="compositionally biased region" description="Low complexity" evidence="1">
    <location>
        <begin position="12"/>
        <end position="24"/>
    </location>
</feature>
<dbReference type="InterPro" id="IPR021270">
    <property type="entry name" value="DUF2849"/>
</dbReference>
<evidence type="ECO:0000313" key="2">
    <source>
        <dbReference type="EMBL" id="PWE27357.1"/>
    </source>
</evidence>
<feature type="region of interest" description="Disordered" evidence="1">
    <location>
        <begin position="87"/>
        <end position="120"/>
    </location>
</feature>
<reference evidence="2 3" key="1">
    <citation type="submission" date="2018-05" db="EMBL/GenBank/DDBJ databases">
        <title>Pararhodobacter marina sp. nov., isolated from deep-sea water of the Indian Ocean.</title>
        <authorList>
            <person name="Lai Q.Sr."/>
            <person name="Liu X."/>
            <person name="Shao Z."/>
        </authorList>
    </citation>
    <scope>NUCLEOTIDE SEQUENCE [LARGE SCALE GENOMIC DNA]</scope>
    <source>
        <strain evidence="2 3">CIC4N-9</strain>
    </source>
</reference>
<comment type="caution">
    <text evidence="2">The sequence shown here is derived from an EMBL/GenBank/DDBJ whole genome shotgun (WGS) entry which is preliminary data.</text>
</comment>
<dbReference type="Proteomes" id="UP000244940">
    <property type="component" value="Unassembled WGS sequence"/>
</dbReference>
<gene>
    <name evidence="2" type="ORF">C4N9_17005</name>
</gene>
<protein>
    <submittedName>
        <fullName evidence="2">DUF2849 domain-containing protein</fullName>
    </submittedName>
</protein>
<dbReference type="OrthoDB" id="5738806at2"/>
<name>A0A2U2C666_9RHOB</name>
<accession>A0A2U2C666</accession>
<feature type="compositionally biased region" description="Basic and acidic residues" evidence="1">
    <location>
        <begin position="1"/>
        <end position="11"/>
    </location>
</feature>
<sequence length="120" mass="12758">MPADTKADNKAAAKPAPKARAPKPQVVTANALLEGDVVYLAGDRSWTRQLSDAQVFDEPLAAEAALAEAAKRHAEVVGCYLAEVKHGPRGAEPTHFREDFRRRGPSNYAHGKQAAASNAA</sequence>
<keyword evidence="3" id="KW-1185">Reference proteome</keyword>
<dbReference type="EMBL" id="QEYD01000011">
    <property type="protein sequence ID" value="PWE27357.1"/>
    <property type="molecule type" value="Genomic_DNA"/>
</dbReference>